<dbReference type="AlphaFoldDB" id="A0A7W5AYJ1"/>
<comment type="caution">
    <text evidence="1">The sequence shown here is derived from an EMBL/GenBank/DDBJ whole genome shotgun (WGS) entry which is preliminary data.</text>
</comment>
<evidence type="ECO:0008006" key="3">
    <source>
        <dbReference type="Google" id="ProtNLM"/>
    </source>
</evidence>
<dbReference type="Proteomes" id="UP000570361">
    <property type="component" value="Unassembled WGS sequence"/>
</dbReference>
<protein>
    <recommendedName>
        <fullName evidence="3">Paeninodin family lasso peptide</fullName>
    </recommendedName>
</protein>
<gene>
    <name evidence="1" type="ORF">FHS18_002911</name>
</gene>
<proteinExistence type="predicted"/>
<keyword evidence="2" id="KW-1185">Reference proteome</keyword>
<evidence type="ECO:0000313" key="1">
    <source>
        <dbReference type="EMBL" id="MBB3110844.1"/>
    </source>
</evidence>
<evidence type="ECO:0000313" key="2">
    <source>
        <dbReference type="Proteomes" id="UP000570361"/>
    </source>
</evidence>
<accession>A0A7W5AYJ1</accession>
<dbReference type="RefSeq" id="WP_183600721.1">
    <property type="nucleotide sequence ID" value="NZ_JACHXK010000005.1"/>
</dbReference>
<dbReference type="EMBL" id="JACHXK010000005">
    <property type="protein sequence ID" value="MBB3110844.1"/>
    <property type="molecule type" value="Genomic_DNA"/>
</dbReference>
<name>A0A7W5AYJ1_9BACL</name>
<reference evidence="1 2" key="1">
    <citation type="submission" date="2020-08" db="EMBL/GenBank/DDBJ databases">
        <title>Genomic Encyclopedia of Type Strains, Phase III (KMG-III): the genomes of soil and plant-associated and newly described type strains.</title>
        <authorList>
            <person name="Whitman W."/>
        </authorList>
    </citation>
    <scope>NUCLEOTIDE SEQUENCE [LARGE SCALE GENOMIC DNA]</scope>
    <source>
        <strain evidence="1 2">CECT 5862</strain>
    </source>
</reference>
<sequence length="49" mass="5809">MENEKKSKKAWTPPTLEVLDIQLTQETPSIWQFIQTGDNSWKREFVLES</sequence>
<organism evidence="1 2">
    <name type="scientific">Paenibacillus phyllosphaerae</name>
    <dbReference type="NCBI Taxonomy" id="274593"/>
    <lineage>
        <taxon>Bacteria</taxon>
        <taxon>Bacillati</taxon>
        <taxon>Bacillota</taxon>
        <taxon>Bacilli</taxon>
        <taxon>Bacillales</taxon>
        <taxon>Paenibacillaceae</taxon>
        <taxon>Paenibacillus</taxon>
    </lineage>
</organism>